<feature type="transmembrane region" description="Helical" evidence="1">
    <location>
        <begin position="292"/>
        <end position="313"/>
    </location>
</feature>
<name>A0A7W8YVJ5_9SPHI</name>
<dbReference type="InterPro" id="IPR057436">
    <property type="entry name" value="5TMH_Lnb"/>
</dbReference>
<feature type="transmembrane region" description="Helical" evidence="1">
    <location>
        <begin position="345"/>
        <end position="361"/>
    </location>
</feature>
<keyword evidence="1" id="KW-0472">Membrane</keyword>
<protein>
    <recommendedName>
        <fullName evidence="6">DUF4105 domain-containing protein</fullName>
    </recommendedName>
</protein>
<dbReference type="AlphaFoldDB" id="A0A7W8YVJ5"/>
<feature type="transmembrane region" description="Helical" evidence="1">
    <location>
        <begin position="367"/>
        <end position="384"/>
    </location>
</feature>
<keyword evidence="1" id="KW-0812">Transmembrane</keyword>
<evidence type="ECO:0000259" key="3">
    <source>
        <dbReference type="Pfam" id="PF25221"/>
    </source>
</evidence>
<reference evidence="4 5" key="1">
    <citation type="submission" date="2020-08" db="EMBL/GenBank/DDBJ databases">
        <title>Genomic Encyclopedia of Type Strains, Phase IV (KMG-V): Genome sequencing to study the core and pangenomes of soil and plant-associated prokaryotes.</title>
        <authorList>
            <person name="Whitman W."/>
        </authorList>
    </citation>
    <scope>NUCLEOTIDE SEQUENCE [LARGE SCALE GENOMIC DNA]</scope>
    <source>
        <strain evidence="4 5">MP7CTX6</strain>
    </source>
</reference>
<evidence type="ECO:0008006" key="6">
    <source>
        <dbReference type="Google" id="ProtNLM"/>
    </source>
</evidence>
<evidence type="ECO:0000259" key="2">
    <source>
        <dbReference type="Pfam" id="PF13387"/>
    </source>
</evidence>
<evidence type="ECO:0000256" key="1">
    <source>
        <dbReference type="SAM" id="Phobius"/>
    </source>
</evidence>
<organism evidence="4 5">
    <name type="scientific">Pedobacter cryoconitis</name>
    <dbReference type="NCBI Taxonomy" id="188932"/>
    <lineage>
        <taxon>Bacteria</taxon>
        <taxon>Pseudomonadati</taxon>
        <taxon>Bacteroidota</taxon>
        <taxon>Sphingobacteriia</taxon>
        <taxon>Sphingobacteriales</taxon>
        <taxon>Sphingobacteriaceae</taxon>
        <taxon>Pedobacter</taxon>
    </lineage>
</organism>
<dbReference type="EMBL" id="JACHCF010000009">
    <property type="protein sequence ID" value="MBB5622617.1"/>
    <property type="molecule type" value="Genomic_DNA"/>
</dbReference>
<feature type="domain" description="Lnb N-terminal periplasmic" evidence="2">
    <location>
        <begin position="37"/>
        <end position="173"/>
    </location>
</feature>
<dbReference type="Proteomes" id="UP000537718">
    <property type="component" value="Unassembled WGS sequence"/>
</dbReference>
<feature type="domain" description="Lnb-like transmembrane" evidence="3">
    <location>
        <begin position="266"/>
        <end position="379"/>
    </location>
</feature>
<dbReference type="Pfam" id="PF13387">
    <property type="entry name" value="Lnb_N"/>
    <property type="match status" value="1"/>
</dbReference>
<accession>A0A7W8YVJ5</accession>
<keyword evidence="1" id="KW-1133">Transmembrane helix</keyword>
<feature type="transmembrane region" description="Helical" evidence="1">
    <location>
        <begin position="261"/>
        <end position="280"/>
    </location>
</feature>
<proteinExistence type="predicted"/>
<sequence>MRKLILLLLVFVLGCIRIAVAGLPSENTFLLSERSTVSILTCSKTSKYIYALFGHSAVRITDQERQLDLVYNYGTFDTDDPNFYINFISGRMKYSLSVSTYHSFLQEYITTQQTVSAQKLNLTLKEKNKLFLLLNEQLKPTHKYYYYDFIKNNCATKIVDLLAQTIGPDFDYSLSVANQGTGNPVRTLVSNYLTNDALYMIGINVLLGSKADITSSKAVSLFLPDTLQKRLDQIQLRKRKMADPAAFLFISGKEEHVSPNVLTTSLYSFLLILLLISPFIERVSGANKLMMWVTITVFTMAGLLGFLLLYLSLFSSLELVKYNLNLLWCHPFYLLVFCKKISKPLAVIFLTSIVMFVMLYFKTMSFLVILPILILLIVLLSLHYNTSASNQVKGVNTV</sequence>
<comment type="caution">
    <text evidence="4">The sequence shown here is derived from an EMBL/GenBank/DDBJ whole genome shotgun (WGS) entry which is preliminary data.</text>
</comment>
<dbReference type="RefSeq" id="WP_183868518.1">
    <property type="nucleotide sequence ID" value="NZ_JACHCF010000009.1"/>
</dbReference>
<dbReference type="Pfam" id="PF25221">
    <property type="entry name" value="5TMH_Lnb"/>
    <property type="match status" value="1"/>
</dbReference>
<evidence type="ECO:0000313" key="5">
    <source>
        <dbReference type="Proteomes" id="UP000537718"/>
    </source>
</evidence>
<gene>
    <name evidence="4" type="ORF">HDE69_003695</name>
</gene>
<dbReference type="PROSITE" id="PS51257">
    <property type="entry name" value="PROKAR_LIPOPROTEIN"/>
    <property type="match status" value="1"/>
</dbReference>
<evidence type="ECO:0000313" key="4">
    <source>
        <dbReference type="EMBL" id="MBB5622617.1"/>
    </source>
</evidence>
<dbReference type="InterPro" id="IPR025178">
    <property type="entry name" value="Lnb_N"/>
</dbReference>